<evidence type="ECO:0000259" key="6">
    <source>
        <dbReference type="Pfam" id="PF00089"/>
    </source>
</evidence>
<dbReference type="EMBL" id="JAHUZB010000014">
    <property type="protein sequence ID" value="MBV7392485.1"/>
    <property type="molecule type" value="Genomic_DNA"/>
</dbReference>
<dbReference type="RefSeq" id="WP_218327699.1">
    <property type="nucleotide sequence ID" value="NZ_JAHUZB010000014.1"/>
</dbReference>
<reference evidence="8 9" key="1">
    <citation type="submission" date="2021-06" db="EMBL/GenBank/DDBJ databases">
        <title>Enterococcus alishanensis sp. nov., a novel lactic acid bacterium isolated from fresh coffee beans.</title>
        <authorList>
            <person name="Chen Y.-S."/>
        </authorList>
    </citation>
    <scope>NUCLEOTIDE SEQUENCE [LARGE SCALE GENOMIC DNA]</scope>
    <source>
        <strain evidence="8 9">ALS3</strain>
    </source>
</reference>
<dbReference type="InterPro" id="IPR050966">
    <property type="entry name" value="Glutamyl_endopeptidase"/>
</dbReference>
<evidence type="ECO:0000313" key="9">
    <source>
        <dbReference type="Proteomes" id="UP000774130"/>
    </source>
</evidence>
<dbReference type="Pfam" id="PF00089">
    <property type="entry name" value="Trypsin"/>
    <property type="match status" value="1"/>
</dbReference>
<keyword evidence="4" id="KW-0720">Serine protease</keyword>
<dbReference type="Pfam" id="PF18885">
    <property type="entry name" value="DUF5648"/>
    <property type="match status" value="1"/>
</dbReference>
<evidence type="ECO:0000313" key="8">
    <source>
        <dbReference type="EMBL" id="MBV7392485.1"/>
    </source>
</evidence>
<comment type="caution">
    <text evidence="8">The sequence shown here is derived from an EMBL/GenBank/DDBJ whole genome shotgun (WGS) entry which is preliminary data.</text>
</comment>
<evidence type="ECO:0000256" key="1">
    <source>
        <dbReference type="ARBA" id="ARBA00022670"/>
    </source>
</evidence>
<dbReference type="InterPro" id="IPR043708">
    <property type="entry name" value="DUF5648"/>
</dbReference>
<keyword evidence="1" id="KW-0645">Protease</keyword>
<dbReference type="InterPro" id="IPR001254">
    <property type="entry name" value="Trypsin_dom"/>
</dbReference>
<feature type="chain" id="PRO_5046624907" evidence="5">
    <location>
        <begin position="33"/>
        <end position="424"/>
    </location>
</feature>
<evidence type="ECO:0000256" key="4">
    <source>
        <dbReference type="ARBA" id="ARBA00022825"/>
    </source>
</evidence>
<keyword evidence="3 8" id="KW-0378">Hydrolase</keyword>
<feature type="domain" description="Peptidase S1" evidence="6">
    <location>
        <begin position="82"/>
        <end position="278"/>
    </location>
</feature>
<dbReference type="PANTHER" id="PTHR15462">
    <property type="entry name" value="SERINE PROTEASE"/>
    <property type="match status" value="1"/>
</dbReference>
<dbReference type="InterPro" id="IPR000126">
    <property type="entry name" value="V8_ser_AS"/>
</dbReference>
<protein>
    <submittedName>
        <fullName evidence="8">Trypsin-like serine protease</fullName>
        <ecNumber evidence="8">3.4.21.-</ecNumber>
    </submittedName>
</protein>
<dbReference type="Proteomes" id="UP000774130">
    <property type="component" value="Unassembled WGS sequence"/>
</dbReference>
<evidence type="ECO:0000256" key="2">
    <source>
        <dbReference type="ARBA" id="ARBA00022729"/>
    </source>
</evidence>
<organism evidence="8 9">
    <name type="scientific">Enterococcus alishanensis</name>
    <dbReference type="NCBI Taxonomy" id="1303817"/>
    <lineage>
        <taxon>Bacteria</taxon>
        <taxon>Bacillati</taxon>
        <taxon>Bacillota</taxon>
        <taxon>Bacilli</taxon>
        <taxon>Lactobacillales</taxon>
        <taxon>Enterococcaceae</taxon>
        <taxon>Enterococcus</taxon>
    </lineage>
</organism>
<feature type="domain" description="DUF5648" evidence="7">
    <location>
        <begin position="295"/>
        <end position="423"/>
    </location>
</feature>
<dbReference type="PROSITE" id="PS00673">
    <property type="entry name" value="V8_SER"/>
    <property type="match status" value="1"/>
</dbReference>
<feature type="signal peptide" evidence="5">
    <location>
        <begin position="1"/>
        <end position="32"/>
    </location>
</feature>
<dbReference type="GO" id="GO:0016787">
    <property type="term" value="F:hydrolase activity"/>
    <property type="evidence" value="ECO:0007669"/>
    <property type="project" value="UniProtKB-KW"/>
</dbReference>
<sequence length="424" mass="48504">MNKINKYRKIINCVAYVSIAANLFSFSQKTYAYDNTKKQEDSFSEDHYAESHKQPLLINSIETTSIEKIIGNDDRTKILNTQSPPYSSIVQIEMRFGTNDWYVGSGVLVSPNIVLTAGHVVYDNDTKKWASEIIVSPGRNEQIKPYGSTTSYALSAHDGWVNATSDSDLEEYDIGMIRLNEPLGIYSGWLNVSTNVTDNMQIITSGYPGDKYVNNIYPTMWTSSGYINELTENNLYYQLDTTGGQSGSPIYDTQNNVIGVHTSAFKDQTPLNVGTRITEDNYELIKNQVDNISSVYRLYNKNTGEHFYTTHPEEMYQLQNFGWSHEGISWLAPKSEIPIYRLYNPNAGDHHYTKSLQEREYLVTVGWEYEEIVFYSDSNETEPLYRLYNPNAISGTHHYTSDISEKSYLEKIGWKYEGISWYGL</sequence>
<gene>
    <name evidence="8" type="ORF">KUA55_17685</name>
</gene>
<proteinExistence type="predicted"/>
<dbReference type="EC" id="3.4.21.-" evidence="8"/>
<evidence type="ECO:0000256" key="3">
    <source>
        <dbReference type="ARBA" id="ARBA00022801"/>
    </source>
</evidence>
<accession>A0ABS6THY8</accession>
<evidence type="ECO:0000259" key="7">
    <source>
        <dbReference type="Pfam" id="PF18885"/>
    </source>
</evidence>
<dbReference type="PANTHER" id="PTHR15462:SF8">
    <property type="entry name" value="SERINE PROTEASE"/>
    <property type="match status" value="1"/>
</dbReference>
<evidence type="ECO:0000256" key="5">
    <source>
        <dbReference type="SAM" id="SignalP"/>
    </source>
</evidence>
<keyword evidence="2 5" id="KW-0732">Signal</keyword>
<keyword evidence="9" id="KW-1185">Reference proteome</keyword>
<name>A0ABS6THY8_9ENTE</name>